<evidence type="ECO:0000313" key="4">
    <source>
        <dbReference type="EMBL" id="MFD2673267.1"/>
    </source>
</evidence>
<dbReference type="PROSITE" id="PS51257">
    <property type="entry name" value="PROKAR_LIPOPROTEIN"/>
    <property type="match status" value="1"/>
</dbReference>
<accession>A0ABW5RE93</accession>
<dbReference type="InterPro" id="IPR029058">
    <property type="entry name" value="AB_hydrolase_fold"/>
</dbReference>
<sequence>MKKLWIIFVGMMLLAGTMLLAGCANEPQTNHHSAKQNQNQMSNTPDNIDKGDQQETDPDESHEQVNLTLEETALSYVRDLFETNYGTAYTDYAHDEVMTSQVNATIYQALFEDLKANQGEMVRFSEVWRKSEGTYTIIAVPVELSKENVNVDVYFNDRQEIAGLQFAMYQEGIEIEMPVSIMEEELVSNVNGFELGGTLTLPIEGDRFPVVVLVHGSGATDRDETILSNKPFRDLAWGLAEQGIAVYRYDKRNYTYPEVFAQDIEGTLYEETIDDAVAIVKILQSVQRIDPDQIFVLGHSIGGYAMPRIAEDSREAAGFIIMAGPARGHHELIPEQVEYLVGLDGEVDETDQAQIEAVNKEIAKLDEIDTLAPTEKILGMYKTYVQDLIAYDPVEKASSITKPVLLLQGERDYQVTMEDYQQWYEAFSSKRNWTFQLYPKLNHLMMPGEGKPTNQEYTQVNSVDAQVMTDVAAWIQEMTSNTSKEASTS</sequence>
<feature type="compositionally biased region" description="Polar residues" evidence="1">
    <location>
        <begin position="27"/>
        <end position="46"/>
    </location>
</feature>
<feature type="signal peptide" evidence="2">
    <location>
        <begin position="1"/>
        <end position="21"/>
    </location>
</feature>
<dbReference type="RefSeq" id="WP_379930828.1">
    <property type="nucleotide sequence ID" value="NZ_JBHUMM010000043.1"/>
</dbReference>
<gene>
    <name evidence="4" type="ORF">ACFSUC_16965</name>
</gene>
<dbReference type="Gene3D" id="3.40.50.1820">
    <property type="entry name" value="alpha/beta hydrolase"/>
    <property type="match status" value="1"/>
</dbReference>
<comment type="caution">
    <text evidence="4">The sequence shown here is derived from an EMBL/GenBank/DDBJ whole genome shotgun (WGS) entry which is preliminary data.</text>
</comment>
<evidence type="ECO:0000256" key="2">
    <source>
        <dbReference type="SAM" id="SignalP"/>
    </source>
</evidence>
<feature type="domain" description="Serine aminopeptidase S33" evidence="3">
    <location>
        <begin position="231"/>
        <end position="446"/>
    </location>
</feature>
<dbReference type="Gene3D" id="3.10.450.590">
    <property type="match status" value="1"/>
</dbReference>
<keyword evidence="2" id="KW-0732">Signal</keyword>
<reference evidence="5" key="1">
    <citation type="journal article" date="2019" name="Int. J. Syst. Evol. Microbiol.">
        <title>The Global Catalogue of Microorganisms (GCM) 10K type strain sequencing project: providing services to taxonomists for standard genome sequencing and annotation.</title>
        <authorList>
            <consortium name="The Broad Institute Genomics Platform"/>
            <consortium name="The Broad Institute Genome Sequencing Center for Infectious Disease"/>
            <person name="Wu L."/>
            <person name="Ma J."/>
        </authorList>
    </citation>
    <scope>NUCLEOTIDE SEQUENCE [LARGE SCALE GENOMIC DNA]</scope>
    <source>
        <strain evidence="5">KCTC 33676</strain>
    </source>
</reference>
<dbReference type="GO" id="GO:0016787">
    <property type="term" value="F:hydrolase activity"/>
    <property type="evidence" value="ECO:0007669"/>
    <property type="project" value="UniProtKB-KW"/>
</dbReference>
<feature type="chain" id="PRO_5046558984" evidence="2">
    <location>
        <begin position="22"/>
        <end position="489"/>
    </location>
</feature>
<feature type="region of interest" description="Disordered" evidence="1">
    <location>
        <begin position="27"/>
        <end position="61"/>
    </location>
</feature>
<dbReference type="EMBL" id="JBHUMM010000043">
    <property type="protein sequence ID" value="MFD2673267.1"/>
    <property type="molecule type" value="Genomic_DNA"/>
</dbReference>
<dbReference type="Pfam" id="PF12146">
    <property type="entry name" value="Hydrolase_4"/>
    <property type="match status" value="1"/>
</dbReference>
<feature type="compositionally biased region" description="Basic and acidic residues" evidence="1">
    <location>
        <begin position="47"/>
        <end position="61"/>
    </location>
</feature>
<keyword evidence="4" id="KW-0378">Hydrolase</keyword>
<dbReference type="Proteomes" id="UP001597497">
    <property type="component" value="Unassembled WGS sequence"/>
</dbReference>
<keyword evidence="5" id="KW-1185">Reference proteome</keyword>
<evidence type="ECO:0000256" key="1">
    <source>
        <dbReference type="SAM" id="MobiDB-lite"/>
    </source>
</evidence>
<name>A0ABW5RE93_9BACL</name>
<dbReference type="EC" id="3.4.-.-" evidence="4"/>
<dbReference type="InterPro" id="IPR022742">
    <property type="entry name" value="Hydrolase_4"/>
</dbReference>
<dbReference type="PANTHER" id="PTHR43265:SF1">
    <property type="entry name" value="ESTERASE ESTD"/>
    <property type="match status" value="1"/>
</dbReference>
<organism evidence="4 5">
    <name type="scientific">Marinicrinis sediminis</name>
    <dbReference type="NCBI Taxonomy" id="1652465"/>
    <lineage>
        <taxon>Bacteria</taxon>
        <taxon>Bacillati</taxon>
        <taxon>Bacillota</taxon>
        <taxon>Bacilli</taxon>
        <taxon>Bacillales</taxon>
        <taxon>Paenibacillaceae</taxon>
    </lineage>
</organism>
<protein>
    <submittedName>
        <fullName evidence="4">Alpha/beta hydrolase family protein</fullName>
        <ecNumber evidence="4">3.4.-.-</ecNumber>
    </submittedName>
</protein>
<evidence type="ECO:0000313" key="5">
    <source>
        <dbReference type="Proteomes" id="UP001597497"/>
    </source>
</evidence>
<evidence type="ECO:0000259" key="3">
    <source>
        <dbReference type="Pfam" id="PF12146"/>
    </source>
</evidence>
<dbReference type="InterPro" id="IPR053145">
    <property type="entry name" value="AB_hydrolase_Est10"/>
</dbReference>
<dbReference type="SUPFAM" id="SSF53474">
    <property type="entry name" value="alpha/beta-Hydrolases"/>
    <property type="match status" value="1"/>
</dbReference>
<proteinExistence type="predicted"/>
<dbReference type="PANTHER" id="PTHR43265">
    <property type="entry name" value="ESTERASE ESTD"/>
    <property type="match status" value="1"/>
</dbReference>